<sequence length="109" mass="11725">MASAPLGSWGAYVEIMPSPSPGFIPPLAFHSAGSRQFGVGRGEGECHKSQPIIDASPTLSGIRNVGDILFSVKSLILSYKIAWRSNLQMPPDATYPQSRATIVNRKIEV</sequence>
<dbReference type="AlphaFoldDB" id="A0A8X6WWV8"/>
<keyword evidence="2" id="KW-1185">Reference proteome</keyword>
<name>A0A8X6WWV8_9ARAC</name>
<dbReference type="EMBL" id="BMAV01003314">
    <property type="protein sequence ID" value="GFY42788.1"/>
    <property type="molecule type" value="Genomic_DNA"/>
</dbReference>
<evidence type="ECO:0000313" key="1">
    <source>
        <dbReference type="EMBL" id="GFY42788.1"/>
    </source>
</evidence>
<protein>
    <submittedName>
        <fullName evidence="1">Uncharacterized protein</fullName>
    </submittedName>
</protein>
<reference evidence="1" key="1">
    <citation type="submission" date="2020-08" db="EMBL/GenBank/DDBJ databases">
        <title>Multicomponent nature underlies the extraordinary mechanical properties of spider dragline silk.</title>
        <authorList>
            <person name="Kono N."/>
            <person name="Nakamura H."/>
            <person name="Mori M."/>
            <person name="Yoshida Y."/>
            <person name="Ohtoshi R."/>
            <person name="Malay A.D."/>
            <person name="Moran D.A.P."/>
            <person name="Tomita M."/>
            <person name="Numata K."/>
            <person name="Arakawa K."/>
        </authorList>
    </citation>
    <scope>NUCLEOTIDE SEQUENCE</scope>
</reference>
<dbReference type="Proteomes" id="UP000886998">
    <property type="component" value="Unassembled WGS sequence"/>
</dbReference>
<proteinExistence type="predicted"/>
<accession>A0A8X6WWV8</accession>
<comment type="caution">
    <text evidence="1">The sequence shown here is derived from an EMBL/GenBank/DDBJ whole genome shotgun (WGS) entry which is preliminary data.</text>
</comment>
<organism evidence="1 2">
    <name type="scientific">Trichonephila inaurata madagascariensis</name>
    <dbReference type="NCBI Taxonomy" id="2747483"/>
    <lineage>
        <taxon>Eukaryota</taxon>
        <taxon>Metazoa</taxon>
        <taxon>Ecdysozoa</taxon>
        <taxon>Arthropoda</taxon>
        <taxon>Chelicerata</taxon>
        <taxon>Arachnida</taxon>
        <taxon>Araneae</taxon>
        <taxon>Araneomorphae</taxon>
        <taxon>Entelegynae</taxon>
        <taxon>Araneoidea</taxon>
        <taxon>Nephilidae</taxon>
        <taxon>Trichonephila</taxon>
        <taxon>Trichonephila inaurata</taxon>
    </lineage>
</organism>
<gene>
    <name evidence="1" type="ORF">TNIN_198311</name>
</gene>
<evidence type="ECO:0000313" key="2">
    <source>
        <dbReference type="Proteomes" id="UP000886998"/>
    </source>
</evidence>